<name>X1C4C9_9ZZZZ</name>
<sequence length="295" mass="33220">TPTPTQLITSFIYQCYDPRKAETVVEVVERFSNFSQVYIDDWIFDRWQSKIEKTKQIVSSLSDAGTEVWALLQWGYGTPKARDLPMFAIAIDPSVRNGVYSELDSRFTSGWEQTVIRQKVVGAILWDELPAGFAYNDFSKISRYNDAYRAETGKDMVDGDPDLYAWCAKKNAEAINLVAARIKSHGLRSAFETQAVTYSPIARSLVTPAAYQDLDVRYIDPSDVDVAIINFYASLDLGGNRTTAQLMGITNSIIVESKGLIPSGVDLNWLVASHHYYSSWMTNYPQYAPEPTLEM</sequence>
<evidence type="ECO:0000313" key="1">
    <source>
        <dbReference type="EMBL" id="GAG79226.1"/>
    </source>
</evidence>
<protein>
    <submittedName>
        <fullName evidence="1">Uncharacterized protein</fullName>
    </submittedName>
</protein>
<reference evidence="1" key="1">
    <citation type="journal article" date="2014" name="Front. Microbiol.">
        <title>High frequency of phylogenetically diverse reductive dehalogenase-homologous genes in deep subseafloor sedimentary metagenomes.</title>
        <authorList>
            <person name="Kawai M."/>
            <person name="Futagami T."/>
            <person name="Toyoda A."/>
            <person name="Takaki Y."/>
            <person name="Nishi S."/>
            <person name="Hori S."/>
            <person name="Arai W."/>
            <person name="Tsubouchi T."/>
            <person name="Morono Y."/>
            <person name="Uchiyama I."/>
            <person name="Ito T."/>
            <person name="Fujiyama A."/>
            <person name="Inagaki F."/>
            <person name="Takami H."/>
        </authorList>
    </citation>
    <scope>NUCLEOTIDE SEQUENCE</scope>
    <source>
        <strain evidence="1">Expedition CK06-06</strain>
    </source>
</reference>
<proteinExistence type="predicted"/>
<accession>X1C4C9</accession>
<feature type="non-terminal residue" evidence="1">
    <location>
        <position position="1"/>
    </location>
</feature>
<gene>
    <name evidence="1" type="ORF">S01H4_35502</name>
</gene>
<dbReference type="AlphaFoldDB" id="X1C4C9"/>
<organism evidence="1">
    <name type="scientific">marine sediment metagenome</name>
    <dbReference type="NCBI Taxonomy" id="412755"/>
    <lineage>
        <taxon>unclassified sequences</taxon>
        <taxon>metagenomes</taxon>
        <taxon>ecological metagenomes</taxon>
    </lineage>
</organism>
<feature type="non-terminal residue" evidence="1">
    <location>
        <position position="295"/>
    </location>
</feature>
<dbReference type="EMBL" id="BART01018885">
    <property type="protein sequence ID" value="GAG79226.1"/>
    <property type="molecule type" value="Genomic_DNA"/>
</dbReference>
<comment type="caution">
    <text evidence="1">The sequence shown here is derived from an EMBL/GenBank/DDBJ whole genome shotgun (WGS) entry which is preliminary data.</text>
</comment>